<name>D0NUY0_PHYIT</name>
<organism evidence="1 2">
    <name type="scientific">Phytophthora infestans (strain T30-4)</name>
    <name type="common">Potato late blight agent</name>
    <dbReference type="NCBI Taxonomy" id="403677"/>
    <lineage>
        <taxon>Eukaryota</taxon>
        <taxon>Sar</taxon>
        <taxon>Stramenopiles</taxon>
        <taxon>Oomycota</taxon>
        <taxon>Peronosporomycetes</taxon>
        <taxon>Peronosporales</taxon>
        <taxon>Peronosporaceae</taxon>
        <taxon>Phytophthora</taxon>
    </lineage>
</organism>
<evidence type="ECO:0000313" key="1">
    <source>
        <dbReference type="EMBL" id="EEY65503.1"/>
    </source>
</evidence>
<dbReference type="OrthoDB" id="128786at2759"/>
<evidence type="ECO:0000313" key="2">
    <source>
        <dbReference type="Proteomes" id="UP000006643"/>
    </source>
</evidence>
<proteinExistence type="predicted"/>
<gene>
    <name evidence="1" type="ORF">PITG_16815</name>
</gene>
<dbReference type="OMA" id="RETKQAC"/>
<reference evidence="2" key="1">
    <citation type="journal article" date="2009" name="Nature">
        <title>Genome sequence and analysis of the Irish potato famine pathogen Phytophthora infestans.</title>
        <authorList>
            <consortium name="The Broad Institute Genome Sequencing Platform"/>
            <person name="Haas B.J."/>
            <person name="Kamoun S."/>
            <person name="Zody M.C."/>
            <person name="Jiang R.H."/>
            <person name="Handsaker R.E."/>
            <person name="Cano L.M."/>
            <person name="Grabherr M."/>
            <person name="Kodira C.D."/>
            <person name="Raffaele S."/>
            <person name="Torto-Alalibo T."/>
            <person name="Bozkurt T.O."/>
            <person name="Ah-Fong A.M."/>
            <person name="Alvarado L."/>
            <person name="Anderson V.L."/>
            <person name="Armstrong M.R."/>
            <person name="Avrova A."/>
            <person name="Baxter L."/>
            <person name="Beynon J."/>
            <person name="Boevink P.C."/>
            <person name="Bollmann S.R."/>
            <person name="Bos J.I."/>
            <person name="Bulone V."/>
            <person name="Cai G."/>
            <person name="Cakir C."/>
            <person name="Carrington J.C."/>
            <person name="Chawner M."/>
            <person name="Conti L."/>
            <person name="Costanzo S."/>
            <person name="Ewan R."/>
            <person name="Fahlgren N."/>
            <person name="Fischbach M.A."/>
            <person name="Fugelstad J."/>
            <person name="Gilroy E.M."/>
            <person name="Gnerre S."/>
            <person name="Green P.J."/>
            <person name="Grenville-Briggs L.J."/>
            <person name="Griffith J."/>
            <person name="Grunwald N.J."/>
            <person name="Horn K."/>
            <person name="Horner N.R."/>
            <person name="Hu C.H."/>
            <person name="Huitema E."/>
            <person name="Jeong D.H."/>
            <person name="Jones A.M."/>
            <person name="Jones J.D."/>
            <person name="Jones R.W."/>
            <person name="Karlsson E.K."/>
            <person name="Kunjeti S.G."/>
            <person name="Lamour K."/>
            <person name="Liu Z."/>
            <person name="Ma L."/>
            <person name="Maclean D."/>
            <person name="Chibucos M.C."/>
            <person name="McDonald H."/>
            <person name="McWalters J."/>
            <person name="Meijer H.J."/>
            <person name="Morgan W."/>
            <person name="Morris P.F."/>
            <person name="Munro C.A."/>
            <person name="O'Neill K."/>
            <person name="Ospina-Giraldo M."/>
            <person name="Pinzon A."/>
            <person name="Pritchard L."/>
            <person name="Ramsahoye B."/>
            <person name="Ren Q."/>
            <person name="Restrepo S."/>
            <person name="Roy S."/>
            <person name="Sadanandom A."/>
            <person name="Savidor A."/>
            <person name="Schornack S."/>
            <person name="Schwartz D.C."/>
            <person name="Schumann U.D."/>
            <person name="Schwessinger B."/>
            <person name="Seyer L."/>
            <person name="Sharpe T."/>
            <person name="Silvar C."/>
            <person name="Song J."/>
            <person name="Studholme D.J."/>
            <person name="Sykes S."/>
            <person name="Thines M."/>
            <person name="van de Vondervoort P.J."/>
            <person name="Phuntumart V."/>
            <person name="Wawra S."/>
            <person name="Weide R."/>
            <person name="Win J."/>
            <person name="Young C."/>
            <person name="Zhou S."/>
            <person name="Fry W."/>
            <person name="Meyers B.C."/>
            <person name="van West P."/>
            <person name="Ristaino J."/>
            <person name="Govers F."/>
            <person name="Birch P.R."/>
            <person name="Whisson S.C."/>
            <person name="Judelson H.S."/>
            <person name="Nusbaum C."/>
        </authorList>
    </citation>
    <scope>NUCLEOTIDE SEQUENCE [LARGE SCALE GENOMIC DNA]</scope>
    <source>
        <strain evidence="2">T30-4</strain>
    </source>
</reference>
<dbReference type="InParanoid" id="D0NUY0"/>
<dbReference type="HOGENOM" id="CLU_1491853_0_0_1"/>
<sequence>MHLLSLCLLYALGLKENTRNRGQSIITPGGEFRKGLKVIQKLPGYAVTLMRRSVLNHYAFAQYFEGALDSETAVWSSIAKDDWTLITEMEGLTNQLAQFSLGEVQKQGVASSYVLLFRKMLVFAGESTTVNCLVLDRPGPKATEHSQRRAPKSISEFSWDGKRCRDRLREQLALRRDRASI</sequence>
<dbReference type="KEGG" id="pif:PITG_16815"/>
<dbReference type="STRING" id="403677.D0NUY0"/>
<accession>D0NUY0</accession>
<dbReference type="GeneID" id="9468977"/>
<dbReference type="AlphaFoldDB" id="D0NUY0"/>
<dbReference type="VEuPathDB" id="FungiDB:PITG_16815"/>
<dbReference type="Proteomes" id="UP000006643">
    <property type="component" value="Unassembled WGS sequence"/>
</dbReference>
<dbReference type="RefSeq" id="XP_002897132.1">
    <property type="nucleotide sequence ID" value="XM_002897086.1"/>
</dbReference>
<protein>
    <submittedName>
        <fullName evidence="1">Uncharacterized protein</fullName>
    </submittedName>
</protein>
<keyword evidence="2" id="KW-1185">Reference proteome</keyword>
<dbReference type="EMBL" id="DS028166">
    <property type="protein sequence ID" value="EEY65503.1"/>
    <property type="molecule type" value="Genomic_DNA"/>
</dbReference>